<dbReference type="EMBL" id="JAHBOH010000002">
    <property type="protein sequence ID" value="MBT0995481.1"/>
    <property type="molecule type" value="Genomic_DNA"/>
</dbReference>
<sequence length="108" mass="11380">MAQKILVTLTSDISGEPADETVTFALDGVAYEADLTTAEAVELRATLATWIGHGRKVAGGRPATRRRSRSTGAGSPADIRAWAVANGHSVPARGRIPQTIQDAYRAAH</sequence>
<evidence type="ECO:0000259" key="4">
    <source>
        <dbReference type="Pfam" id="PF23359"/>
    </source>
</evidence>
<name>A0ABS5U282_9CELL</name>
<dbReference type="InterPro" id="IPR036625">
    <property type="entry name" value="E3-bd_dom_sf"/>
</dbReference>
<evidence type="ECO:0000256" key="1">
    <source>
        <dbReference type="ARBA" id="ARBA00023125"/>
    </source>
</evidence>
<dbReference type="InterPro" id="IPR055370">
    <property type="entry name" value="Lsr2_DNA-bd"/>
</dbReference>
<evidence type="ECO:0000313" key="6">
    <source>
        <dbReference type="Proteomes" id="UP000722125"/>
    </source>
</evidence>
<evidence type="ECO:0000259" key="3">
    <source>
        <dbReference type="Pfam" id="PF11774"/>
    </source>
</evidence>
<gene>
    <name evidence="5" type="ORF">KIN34_14435</name>
</gene>
<proteinExistence type="predicted"/>
<accession>A0ABS5U282</accession>
<dbReference type="Pfam" id="PF11774">
    <property type="entry name" value="Lsr2"/>
    <property type="match status" value="1"/>
</dbReference>
<feature type="region of interest" description="Disordered" evidence="2">
    <location>
        <begin position="56"/>
        <end position="78"/>
    </location>
</feature>
<dbReference type="Gene3D" id="4.10.320.10">
    <property type="entry name" value="E3-binding domain"/>
    <property type="match status" value="1"/>
</dbReference>
<feature type="compositionally biased region" description="Basic residues" evidence="2">
    <location>
        <begin position="56"/>
        <end position="69"/>
    </location>
</feature>
<reference evidence="5 6" key="1">
    <citation type="submission" date="2021-05" db="EMBL/GenBank/DDBJ databases">
        <title>Description of Cellulomonas sp. DKR-3 sp. nov.</title>
        <authorList>
            <person name="Dahal R.H."/>
            <person name="Chaudhary D.K."/>
        </authorList>
    </citation>
    <scope>NUCLEOTIDE SEQUENCE [LARGE SCALE GENOMIC DNA]</scope>
    <source>
        <strain evidence="5 6">DKR-3</strain>
    </source>
</reference>
<keyword evidence="1" id="KW-0238">DNA-binding</keyword>
<dbReference type="Proteomes" id="UP000722125">
    <property type="component" value="Unassembled WGS sequence"/>
</dbReference>
<feature type="domain" description="Lsr2 DNA-binding" evidence="4">
    <location>
        <begin position="74"/>
        <end position="107"/>
    </location>
</feature>
<dbReference type="InterPro" id="IPR024412">
    <property type="entry name" value="Lsr2_dim_dom"/>
</dbReference>
<organism evidence="5 6">
    <name type="scientific">Cellulomonas fulva</name>
    <dbReference type="NCBI Taxonomy" id="2835530"/>
    <lineage>
        <taxon>Bacteria</taxon>
        <taxon>Bacillati</taxon>
        <taxon>Actinomycetota</taxon>
        <taxon>Actinomycetes</taxon>
        <taxon>Micrococcales</taxon>
        <taxon>Cellulomonadaceae</taxon>
        <taxon>Cellulomonas</taxon>
    </lineage>
</organism>
<feature type="domain" description="Lsr2 dimerization" evidence="3">
    <location>
        <begin position="1"/>
        <end position="57"/>
    </location>
</feature>
<dbReference type="InterPro" id="IPR042261">
    <property type="entry name" value="Lsr2-like_dimerization"/>
</dbReference>
<dbReference type="Pfam" id="PF23359">
    <property type="entry name" value="Lsr2_DNA-bd"/>
    <property type="match status" value="1"/>
</dbReference>
<evidence type="ECO:0000256" key="2">
    <source>
        <dbReference type="SAM" id="MobiDB-lite"/>
    </source>
</evidence>
<protein>
    <submittedName>
        <fullName evidence="5">Lsr2 family protein</fullName>
    </submittedName>
</protein>
<dbReference type="RefSeq" id="WP_214352470.1">
    <property type="nucleotide sequence ID" value="NZ_JAHBOH010000002.1"/>
</dbReference>
<evidence type="ECO:0000313" key="5">
    <source>
        <dbReference type="EMBL" id="MBT0995481.1"/>
    </source>
</evidence>
<dbReference type="Gene3D" id="3.30.60.230">
    <property type="entry name" value="Lsr2, dimerization domain"/>
    <property type="match status" value="1"/>
</dbReference>
<keyword evidence="6" id="KW-1185">Reference proteome</keyword>
<comment type="caution">
    <text evidence="5">The sequence shown here is derived from an EMBL/GenBank/DDBJ whole genome shotgun (WGS) entry which is preliminary data.</text>
</comment>